<reference evidence="2 3" key="1">
    <citation type="journal article" date="2023" name="Nat. Commun.">
        <title>Origin of minicircular mitochondrial genomes in red algae.</title>
        <authorList>
            <person name="Lee Y."/>
            <person name="Cho C.H."/>
            <person name="Lee Y.M."/>
            <person name="Park S.I."/>
            <person name="Yang J.H."/>
            <person name="West J.A."/>
            <person name="Bhattacharya D."/>
            <person name="Yoon H.S."/>
        </authorList>
    </citation>
    <scope>NUCLEOTIDE SEQUENCE [LARGE SCALE GENOMIC DNA]</scope>
    <source>
        <strain evidence="2 3">CCMP1338</strain>
        <tissue evidence="2">Whole cell</tissue>
    </source>
</reference>
<keyword evidence="3" id="KW-1185">Reference proteome</keyword>
<keyword evidence="1" id="KW-0472">Membrane</keyword>
<comment type="caution">
    <text evidence="2">The sequence shown here is derived from an EMBL/GenBank/DDBJ whole genome shotgun (WGS) entry which is preliminary data.</text>
</comment>
<sequence>MFGFVTGLSVSGLRAGSARCSSFTGMKSAVPARARSVSTVMMALPKPPEPAVLGIGEKIPGSFFLMLSILCLFVGGYSVTESNLFDPLTAGSVKPLYVLGSLLLPISWGCHVAAWIQFKNGN</sequence>
<organism evidence="2 3">
    <name type="scientific">Rhodosorus marinus</name>
    <dbReference type="NCBI Taxonomy" id="101924"/>
    <lineage>
        <taxon>Eukaryota</taxon>
        <taxon>Rhodophyta</taxon>
        <taxon>Stylonematophyceae</taxon>
        <taxon>Stylonematales</taxon>
        <taxon>Stylonemataceae</taxon>
        <taxon>Rhodosorus</taxon>
    </lineage>
</organism>
<evidence type="ECO:0000313" key="3">
    <source>
        <dbReference type="Proteomes" id="UP001157974"/>
    </source>
</evidence>
<evidence type="ECO:0000313" key="2">
    <source>
        <dbReference type="EMBL" id="KAJ8904209.1"/>
    </source>
</evidence>
<feature type="transmembrane region" description="Helical" evidence="1">
    <location>
        <begin position="96"/>
        <end position="118"/>
    </location>
</feature>
<gene>
    <name evidence="2" type="ORF">NDN08_000734</name>
</gene>
<dbReference type="EMBL" id="JAMWBK010000006">
    <property type="protein sequence ID" value="KAJ8904209.1"/>
    <property type="molecule type" value="Genomic_DNA"/>
</dbReference>
<dbReference type="AlphaFoldDB" id="A0AAV8UQC7"/>
<protein>
    <submittedName>
        <fullName evidence="2">Uncharacterized protein</fullName>
    </submittedName>
</protein>
<accession>A0AAV8UQC7</accession>
<feature type="transmembrane region" description="Helical" evidence="1">
    <location>
        <begin position="63"/>
        <end position="84"/>
    </location>
</feature>
<keyword evidence="1" id="KW-0812">Transmembrane</keyword>
<evidence type="ECO:0000256" key="1">
    <source>
        <dbReference type="SAM" id="Phobius"/>
    </source>
</evidence>
<proteinExistence type="predicted"/>
<keyword evidence="1" id="KW-1133">Transmembrane helix</keyword>
<dbReference type="Proteomes" id="UP001157974">
    <property type="component" value="Unassembled WGS sequence"/>
</dbReference>
<name>A0AAV8UQC7_9RHOD</name>